<keyword evidence="1" id="KW-0732">Signal</keyword>
<evidence type="ECO:0000313" key="4">
    <source>
        <dbReference type="Proteomes" id="UP000595332"/>
    </source>
</evidence>
<reference evidence="3 4" key="1">
    <citation type="journal article" date="2008" name="Int. J. Syst. Evol. Microbiol.">
        <title>Neptunomonas japonica sp. nov., an Osedax japonicus symbiont-like bacterium isolated from sediment adjacent to sperm whale carcasses off Kagoshima, Japan.</title>
        <authorList>
            <person name="Miyazaki M."/>
            <person name="Nogi Y."/>
            <person name="Fujiwara Y."/>
            <person name="Kawato M."/>
            <person name="Kubokawa K."/>
            <person name="Horikoshi K."/>
        </authorList>
    </citation>
    <scope>NUCLEOTIDE SEQUENCE [LARGE SCALE GENOMIC DNA]</scope>
    <source>
        <strain evidence="3 4">JAMM 1380</strain>
    </source>
</reference>
<dbReference type="Proteomes" id="UP000595332">
    <property type="component" value="Chromosome"/>
</dbReference>
<dbReference type="PROSITE" id="PS50206">
    <property type="entry name" value="RHODANESE_3"/>
    <property type="match status" value="1"/>
</dbReference>
<evidence type="ECO:0000313" key="3">
    <source>
        <dbReference type="EMBL" id="BBB28068.1"/>
    </source>
</evidence>
<evidence type="ECO:0000259" key="2">
    <source>
        <dbReference type="PROSITE" id="PS50206"/>
    </source>
</evidence>
<dbReference type="GO" id="GO:0016740">
    <property type="term" value="F:transferase activity"/>
    <property type="evidence" value="ECO:0007669"/>
    <property type="project" value="UniProtKB-KW"/>
</dbReference>
<dbReference type="InterPro" id="IPR036873">
    <property type="entry name" value="Rhodanese-like_dom_sf"/>
</dbReference>
<protein>
    <submittedName>
        <fullName evidence="3">Sulfurtransferase</fullName>
    </submittedName>
</protein>
<feature type="domain" description="Rhodanese" evidence="2">
    <location>
        <begin position="39"/>
        <end position="156"/>
    </location>
</feature>
<evidence type="ECO:0000256" key="1">
    <source>
        <dbReference type="SAM" id="SignalP"/>
    </source>
</evidence>
<name>A0A7R6P654_9GAMM</name>
<dbReference type="KEGG" id="njp:NEJAP_0109"/>
<keyword evidence="4" id="KW-1185">Reference proteome</keyword>
<sequence length="184" mass="20774">MKHLIIRTLLATALALPIYAANANEIGISPQDTQTLIKQSENVLFIDVRDPVEIMFIGFTDEVDLNIPYLMVDRSQWDTKKKRFRLYKNPDFISQIKAALTAQGLDESATIITMCRSGSERGLPSAQFLQENGFKNARYVINGFQGAKVKEGEKSGLRIKNGWQNAGLPWKAKPNPTKIYRTDR</sequence>
<feature type="chain" id="PRO_5032844727" evidence="1">
    <location>
        <begin position="24"/>
        <end position="184"/>
    </location>
</feature>
<accession>A0A7R6P654</accession>
<dbReference type="AlphaFoldDB" id="A0A7R6P654"/>
<dbReference type="SMART" id="SM00450">
    <property type="entry name" value="RHOD"/>
    <property type="match status" value="1"/>
</dbReference>
<dbReference type="RefSeq" id="WP_201348806.1">
    <property type="nucleotide sequence ID" value="NZ_AP014546.1"/>
</dbReference>
<dbReference type="EMBL" id="AP014546">
    <property type="protein sequence ID" value="BBB28068.1"/>
    <property type="molecule type" value="Genomic_DNA"/>
</dbReference>
<keyword evidence="3" id="KW-0808">Transferase</keyword>
<organism evidence="3 4">
    <name type="scientific">Neptunomonas japonica JAMM 1380</name>
    <dbReference type="NCBI Taxonomy" id="1441457"/>
    <lineage>
        <taxon>Bacteria</taxon>
        <taxon>Pseudomonadati</taxon>
        <taxon>Pseudomonadota</taxon>
        <taxon>Gammaproteobacteria</taxon>
        <taxon>Oceanospirillales</taxon>
        <taxon>Oceanospirillaceae</taxon>
        <taxon>Neptunomonas</taxon>
    </lineage>
</organism>
<feature type="signal peptide" evidence="1">
    <location>
        <begin position="1"/>
        <end position="23"/>
    </location>
</feature>
<gene>
    <name evidence="3" type="ORF">NEJAP_0109</name>
</gene>
<dbReference type="Gene3D" id="3.40.250.10">
    <property type="entry name" value="Rhodanese-like domain"/>
    <property type="match status" value="1"/>
</dbReference>
<dbReference type="InterPro" id="IPR001763">
    <property type="entry name" value="Rhodanese-like_dom"/>
</dbReference>
<dbReference type="SUPFAM" id="SSF52821">
    <property type="entry name" value="Rhodanese/Cell cycle control phosphatase"/>
    <property type="match status" value="1"/>
</dbReference>
<proteinExistence type="predicted"/>
<dbReference type="Pfam" id="PF00581">
    <property type="entry name" value="Rhodanese"/>
    <property type="match status" value="1"/>
</dbReference>